<feature type="compositionally biased region" description="Low complexity" evidence="1">
    <location>
        <begin position="207"/>
        <end position="220"/>
    </location>
</feature>
<dbReference type="AlphaFoldDB" id="A0A0K6IYI5"/>
<evidence type="ECO:0000313" key="3">
    <source>
        <dbReference type="EMBL" id="CUB08191.1"/>
    </source>
</evidence>
<evidence type="ECO:0000256" key="1">
    <source>
        <dbReference type="SAM" id="MobiDB-lite"/>
    </source>
</evidence>
<dbReference type="Proteomes" id="UP000182108">
    <property type="component" value="Unassembled WGS sequence"/>
</dbReference>
<reference evidence="4" key="1">
    <citation type="submission" date="2015-08" db="EMBL/GenBank/DDBJ databases">
        <authorList>
            <person name="Babu N.S."/>
            <person name="Beckwith C.J."/>
            <person name="Beseler K.G."/>
            <person name="Brison A."/>
            <person name="Carone J.V."/>
            <person name="Caskin T.P."/>
            <person name="Diamond M."/>
            <person name="Durham M.E."/>
            <person name="Foxe J.M."/>
            <person name="Go M."/>
            <person name="Henderson B.A."/>
            <person name="Jones I.B."/>
            <person name="McGettigan J.A."/>
            <person name="Micheletti S.J."/>
            <person name="Nasrallah M.E."/>
            <person name="Ortiz D."/>
            <person name="Piller C.R."/>
            <person name="Privatt S.R."/>
            <person name="Schneider S.L."/>
            <person name="Sharp S."/>
            <person name="Smith T.C."/>
            <person name="Stanton J.D."/>
            <person name="Ullery H.E."/>
            <person name="Wilson R.J."/>
            <person name="Serrano M.G."/>
            <person name="Buck G."/>
            <person name="Lee V."/>
            <person name="Wang Y."/>
            <person name="Carvalho R."/>
            <person name="Voegtly L."/>
            <person name="Shi R."/>
            <person name="Duckworth R."/>
            <person name="Johnson A."/>
            <person name="Loviza R."/>
            <person name="Walstead R."/>
            <person name="Shah Z."/>
            <person name="Kiflezghi M."/>
            <person name="Wade K."/>
            <person name="Ball S.L."/>
            <person name="Bradley K.W."/>
            <person name="Asai D.J."/>
            <person name="Bowman C.A."/>
            <person name="Russell D.A."/>
            <person name="Pope W.H."/>
            <person name="Jacobs-Sera D."/>
            <person name="Hendrix R.W."/>
            <person name="Hatfull G.F."/>
        </authorList>
    </citation>
    <scope>NUCLEOTIDE SEQUENCE [LARGE SCALE GENOMIC DNA]</scope>
    <source>
        <strain evidence="4">JCM 19170</strain>
    </source>
</reference>
<accession>A0A0K6IYI5</accession>
<evidence type="ECO:0000313" key="4">
    <source>
        <dbReference type="Proteomes" id="UP000182108"/>
    </source>
</evidence>
<feature type="transmembrane region" description="Helical" evidence="2">
    <location>
        <begin position="60"/>
        <end position="80"/>
    </location>
</feature>
<keyword evidence="2" id="KW-0812">Transmembrane</keyword>
<feature type="region of interest" description="Disordered" evidence="1">
    <location>
        <begin position="147"/>
        <end position="227"/>
    </location>
</feature>
<gene>
    <name evidence="3" type="ORF">Ga0061068_1278</name>
</gene>
<dbReference type="EMBL" id="CYHH01000027">
    <property type="protein sequence ID" value="CUB08191.1"/>
    <property type="molecule type" value="Genomic_DNA"/>
</dbReference>
<keyword evidence="2" id="KW-0472">Membrane</keyword>
<organism evidence="3 4">
    <name type="scientific">Tepidiphilus thermophilus</name>
    <dbReference type="NCBI Taxonomy" id="876478"/>
    <lineage>
        <taxon>Bacteria</taxon>
        <taxon>Pseudomonadati</taxon>
        <taxon>Pseudomonadota</taxon>
        <taxon>Hydrogenophilia</taxon>
        <taxon>Hydrogenophilales</taxon>
        <taxon>Hydrogenophilaceae</taxon>
        <taxon>Tepidiphilus</taxon>
    </lineage>
</organism>
<name>A0A0K6IYI5_9PROT</name>
<protein>
    <submittedName>
        <fullName evidence="3">Uncharacterized protein</fullName>
    </submittedName>
</protein>
<evidence type="ECO:0000256" key="2">
    <source>
        <dbReference type="SAM" id="Phobius"/>
    </source>
</evidence>
<sequence>MDSAWRQNRPAFSPRLIIHMMSRGSLKSTDHACLKKTIPDCLTVRCSDCLKLRQSYRLTLRVYSVRILFIPSAMMVFPSFPRLRSHQRSQRYVADSNATLRILFAESSSPAPFPDVRVAAGKGGICDTLKSMGDGRPGFWDNGHALRTAGGSGRTVPSGQRRKSLGEEVAGTRKYAQSIGAAGSGINRTPPRDASRRARGRPRSRAPRSTPSAGAAAPIRARIRSGG</sequence>
<feature type="compositionally biased region" description="Basic residues" evidence="1">
    <location>
        <begin position="197"/>
        <end position="206"/>
    </location>
</feature>
<keyword evidence="4" id="KW-1185">Reference proteome</keyword>
<proteinExistence type="predicted"/>
<keyword evidence="2" id="KW-1133">Transmembrane helix</keyword>